<sequence>MRNFIFICQRRRELVLNLPQFLRFEVHVPINWANLLLLLFCGFLFPEGLVAQTAVTYQMQTSRFSTVAPYTSGGGIYNPTADELGMWANFGDKHIAAWRTFKTAGDDSGSNRPLQVGDEFKITVNSRHVRGEIGFSLNSGGSSGSSYANRTSGSRLNFKTENFTAWNAIGTTTRSLSYNPFGTAKNFEFTIKITSSSTANVFLTVDGTNYPANGSGYNLFMNGSGNIDSFSIYGFDINDGSSNFDVFWKQTSTVTNTKTVELGYFLASGTYTPGLISDGLEANSTGTSSVNAVLVGGDASSSVILSSANTYTGTTTVNSNATLRLGISSSASTSGPLGTTTNGTTVDSGGVLDLNGFSLTGSAIENLTLNGTGISNGGALINSSGTASAWQGNVSLGSNSLISGTGTITLNGVVSGSNALEKNGTGTLVLANTSNTYTGNTTINAGELRLNPTSTTATLASQIKLNGGKLGTSGIATGTTITCSSTLSLDANSTIELGSNNHSLVFANSSGVTWAGTTLTIYGWTGTAGISGTGGKLFFGVGGLSTAQLDKISFDGYDGKPILLPSGELVPSSVTVTSFTPTSGYSGTSIVITGTNFTGATAVSFGGTSAASFTVDSDTQITAIVGAGTSGNVSVTSPIGTGIRTGFTYVSGYVTKQNGDYNTASTWLLNAIPPAGANVIIDHAVTLSAAATNTPTSVTINTGDSLAFDNATSQLTTTTLTNNGTLSFTAAGTLNMASTGTITNNSTFTAGNGLVNFAGAGTVNGSSAIAFNNITINGTVTLATIPTINGIFTISGGNVTAAPTYGNVSTLIYNTGGPYGVSFEWTGNATTAGSGVPQNVIINNSTSLTMPNASRGIAGNLNITSGTLALSGTVSADLYIAGNWTRASGAIFTPNARAVFFNGSTTQVLTVTGGGTETFNYLVISGSGTLQLATGTNATVNTSNGVTLSSTNATSTIDLNGQTFTISGGGNLSLASGNRKITSSLAGGVFRVNTSQLTITNPGTLELDTATTLVLETGLNFGAGNPTTINGTLQLNTNSYVDVNAPKYGSASSLIYNSGGTYGKRIEWTSNIGGTFGVPHHVTLTNNTTLEYDYDTIGPRGMTGNLTLNSGSKLQMGDCDGALTVMGSIVCTGELALGIDTGDDLKVGGDITFNTGYTFNANNRAVFFIKNASSGTQTINAPVGSPPTFHYVVFEVPSSGNATVVLNTDLSITAPNTGNVISFGSANDILDLNGRTLTLGTASTNNIISGSGTFKGSNTSNMTLLGNGSIGTMNFTSGSQILGNLTVNRQDNAIAMKLGTPLTINTSLTLTKGLVDLDTFDMSLNLSTTASGGPTSYVIVDEAGTSGRLRKRVTLANNTFTFPIGDNAASANGSQYTPATVSFTAGTFSTAYMMVSVNDIKHPEMEASTDYLTRYWKLSSTGITGAATYIFSGKYHSTPANYDVAGTESNSKPGRWNGIQWTEGPTAIDTTANTLEITVTDGGATSSINELSAGFPLGAPEINVVGNDMNIVDGDTTPDAADFTDFGDSPATRSSTFLIQNLAGAKGNLEINNVTISGIHASDFSITTSPASLVAVGGTTYLVIKFTPSGPGIRTATVTIENNDPDENPYTFNIQGQGIDYIECAFRAEETIAVQDFEDSPATPTWGYTTPLPAGATVTGGTAYGASGDGGSSAKFIGAKSLQVSNASTEIVFDAIDTSHLSDVNLSMRVGAFSVTSGNGMEANDVVRVSISKDGGTTWTNELSVSGFSSNCRWSFTSGTGIGVTVYDGNGTIENQYKPQAGGFATTDGYSTLRITNLPLVNSLRMKITIVNDTVGEIWAVDNIELKAKRKASKTWNGTVWSGDGNPPTSTQVAIIDGNYDSSTEGAGFIGCECEVNSGNTLTIASNHTLDIQSDFTNNGIVIFEDSSSLLQHNNNAINTGNVTIKRNTQPVYRYDFTYWSSPLFANDDPSDDATEDAFTLKELSPMTLFDKYFKWNHAAVTPVWQTIPVGAEVMVPGRGYIVRAPQYFDIQGQSGATAEVYTANFIGKPNNGIVEHAVTGSDTVDKWNLLGNPYPSAINIEEFLLSNNQSLEGTIYLWTHNSQIQETGIPGVFSYNPSDYATFNFSGATATAAASTGGVEPDEFLASGQSFFVKGINPLASNVTFNNSMRVSGNNDQFFRPNTTQPINNWQTSGKHRIWLNLTGQNAFNQTMVGYIEGATNGKDWGYDGESFGGNRVTLYSLLADEKMVIQGRALPFNNQDQVPLGYKTTLTGSLKISIDHYDGLFEGQDIYLEDLLLNVVHDLKNSDYTFTTIPGTFNNRFVLRYLPNETLSNPELEKNPSSIMIWKNQDDLNVKSTFPDIRKITIYDILGRKVFEQDDVNESQFSTSNVVYGQQTLIVKVELNDHTIITKKVIF</sequence>
<evidence type="ECO:0000313" key="2">
    <source>
        <dbReference type="EMBL" id="MDR6966765.1"/>
    </source>
</evidence>
<dbReference type="RefSeq" id="WP_310024531.1">
    <property type="nucleotide sequence ID" value="NZ_JAVDVI010000002.1"/>
</dbReference>
<dbReference type="EMBL" id="JAVDVI010000002">
    <property type="protein sequence ID" value="MDR6966765.1"/>
    <property type="molecule type" value="Genomic_DNA"/>
</dbReference>
<evidence type="ECO:0000313" key="3">
    <source>
        <dbReference type="Proteomes" id="UP001255185"/>
    </source>
</evidence>
<dbReference type="Proteomes" id="UP001255185">
    <property type="component" value="Unassembled WGS sequence"/>
</dbReference>
<dbReference type="NCBIfam" id="NF033708">
    <property type="entry name" value="T9SS_Cterm_ChiA"/>
    <property type="match status" value="1"/>
</dbReference>
<dbReference type="Gene3D" id="2.60.40.10">
    <property type="entry name" value="Immunoglobulins"/>
    <property type="match status" value="1"/>
</dbReference>
<dbReference type="SUPFAM" id="SSF81296">
    <property type="entry name" value="E set domains"/>
    <property type="match status" value="1"/>
</dbReference>
<gene>
    <name evidence="2" type="ORF">J2X31_000763</name>
</gene>
<keyword evidence="1" id="KW-0732">Signal</keyword>
<dbReference type="NCBIfam" id="TIGR02601">
    <property type="entry name" value="autotrns_rpt"/>
    <property type="match status" value="1"/>
</dbReference>
<reference evidence="2 3" key="1">
    <citation type="submission" date="2023-07" db="EMBL/GenBank/DDBJ databases">
        <title>Sorghum-associated microbial communities from plants grown in Nebraska, USA.</title>
        <authorList>
            <person name="Schachtman D."/>
        </authorList>
    </citation>
    <scope>NUCLEOTIDE SEQUENCE [LARGE SCALE GENOMIC DNA]</scope>
    <source>
        <strain evidence="2 3">3773</strain>
    </source>
</reference>
<dbReference type="Gene3D" id="2.60.120.260">
    <property type="entry name" value="Galactose-binding domain-like"/>
    <property type="match status" value="1"/>
</dbReference>
<comment type="caution">
    <text evidence="2">The sequence shown here is derived from an EMBL/GenBank/DDBJ whole genome shotgun (WGS) entry which is preliminary data.</text>
</comment>
<dbReference type="Pfam" id="PF12951">
    <property type="entry name" value="PATR"/>
    <property type="match status" value="2"/>
</dbReference>
<dbReference type="InterPro" id="IPR014756">
    <property type="entry name" value="Ig_E-set"/>
</dbReference>
<organism evidence="2 3">
    <name type="scientific">Flavobacterium arsenatis</name>
    <dbReference type="NCBI Taxonomy" id="1484332"/>
    <lineage>
        <taxon>Bacteria</taxon>
        <taxon>Pseudomonadati</taxon>
        <taxon>Bacteroidota</taxon>
        <taxon>Flavobacteriia</taxon>
        <taxon>Flavobacteriales</taxon>
        <taxon>Flavobacteriaceae</taxon>
        <taxon>Flavobacterium</taxon>
    </lineage>
</organism>
<dbReference type="NCBIfam" id="NF012200">
    <property type="entry name" value="choice_anch_D"/>
    <property type="match status" value="1"/>
</dbReference>
<proteinExistence type="predicted"/>
<protein>
    <submittedName>
        <fullName evidence="2">Autotransporter-associated beta strand protein</fullName>
    </submittedName>
</protein>
<evidence type="ECO:0000256" key="1">
    <source>
        <dbReference type="ARBA" id="ARBA00022729"/>
    </source>
</evidence>
<dbReference type="InterPro" id="IPR013783">
    <property type="entry name" value="Ig-like_fold"/>
</dbReference>
<accession>A0ABU1TLB9</accession>
<dbReference type="CDD" id="cd00102">
    <property type="entry name" value="IPT"/>
    <property type="match status" value="1"/>
</dbReference>
<dbReference type="InterPro" id="IPR013425">
    <property type="entry name" value="Autotrns_rpt"/>
</dbReference>
<name>A0ABU1TLB9_9FLAO</name>
<keyword evidence="3" id="KW-1185">Reference proteome</keyword>